<dbReference type="Pfam" id="PF02195">
    <property type="entry name" value="ParB_N"/>
    <property type="match status" value="1"/>
</dbReference>
<sequence length="242" mass="27561">MTNFDKILEVAQKRQGQSQPLKLQDSTILLEQIKDREQDTRPLNPKHVESLAESIAVLGLIEPLVLDNKARLLAGGHRLAAIRLLKEQQEDKYLHQFPDNRVPIRVLPFDVEEDPGLALQVEIAENEQRKDYTPNEVKAIAERLRTAGFIDVKGRPKKGQKPLMPALAVVVGKNLRTVQRYFESNQDTEPEKSTTPVVLLKQALTKLKQWQQIEPKTSQEKALAKRLPEFMNLIEDVLGNEK</sequence>
<dbReference type="InterPro" id="IPR050336">
    <property type="entry name" value="Chromosome_partition/occlusion"/>
</dbReference>
<accession>A0A5P8WIW4</accession>
<proteinExistence type="predicted"/>
<dbReference type="AlphaFoldDB" id="A0A5P8WIW4"/>
<dbReference type="KEGG" id="nsh:GXM_10057"/>
<evidence type="ECO:0000259" key="1">
    <source>
        <dbReference type="SMART" id="SM00470"/>
    </source>
</evidence>
<keyword evidence="3" id="KW-1185">Reference proteome</keyword>
<dbReference type="GO" id="GO:0045881">
    <property type="term" value="P:positive regulation of sporulation resulting in formation of a cellular spore"/>
    <property type="evidence" value="ECO:0007669"/>
    <property type="project" value="TreeGrafter"/>
</dbReference>
<dbReference type="InterPro" id="IPR003115">
    <property type="entry name" value="ParB_N"/>
</dbReference>
<dbReference type="Gene3D" id="3.90.1530.10">
    <property type="entry name" value="Conserved hypothetical protein from pyrococcus furiosus pfu- 392566-001, ParB domain"/>
    <property type="match status" value="1"/>
</dbReference>
<dbReference type="GO" id="GO:0005694">
    <property type="term" value="C:chromosome"/>
    <property type="evidence" value="ECO:0007669"/>
    <property type="project" value="TreeGrafter"/>
</dbReference>
<name>A0A5P8WIW4_9NOSO</name>
<dbReference type="InterPro" id="IPR036086">
    <property type="entry name" value="ParB/Sulfiredoxin_sf"/>
</dbReference>
<dbReference type="Proteomes" id="UP000326678">
    <property type="component" value="Chromosome pGXM03"/>
</dbReference>
<evidence type="ECO:0000313" key="2">
    <source>
        <dbReference type="EMBL" id="QFS52793.1"/>
    </source>
</evidence>
<gene>
    <name evidence="2" type="ORF">GXM_10057</name>
</gene>
<protein>
    <submittedName>
        <fullName evidence="2">Plasmid partitioning protein</fullName>
    </submittedName>
</protein>
<dbReference type="RefSeq" id="WP_152592916.1">
    <property type="nucleotide sequence ID" value="NZ_CP045230.1"/>
</dbReference>
<dbReference type="PANTHER" id="PTHR33375:SF1">
    <property type="entry name" value="CHROMOSOME-PARTITIONING PROTEIN PARB-RELATED"/>
    <property type="match status" value="1"/>
</dbReference>
<organism evidence="2 3">
    <name type="scientific">Nostoc sphaeroides CCNUC1</name>
    <dbReference type="NCBI Taxonomy" id="2653204"/>
    <lineage>
        <taxon>Bacteria</taxon>
        <taxon>Bacillati</taxon>
        <taxon>Cyanobacteriota</taxon>
        <taxon>Cyanophyceae</taxon>
        <taxon>Nostocales</taxon>
        <taxon>Nostocaceae</taxon>
        <taxon>Nostoc</taxon>
    </lineage>
</organism>
<reference evidence="2 3" key="1">
    <citation type="submission" date="2019-10" db="EMBL/GenBank/DDBJ databases">
        <title>Genomic and transcriptomic insights into the perfect genentic adaptation of a filamentous nitrogen-fixing cyanobacterium to rice fields.</title>
        <authorList>
            <person name="Chen Z."/>
        </authorList>
    </citation>
    <scope>NUCLEOTIDE SEQUENCE [LARGE SCALE GENOMIC DNA]</scope>
    <source>
        <strain evidence="2">CCNUC1</strain>
    </source>
</reference>
<dbReference type="GO" id="GO:0007059">
    <property type="term" value="P:chromosome segregation"/>
    <property type="evidence" value="ECO:0007669"/>
    <property type="project" value="TreeGrafter"/>
</dbReference>
<evidence type="ECO:0000313" key="3">
    <source>
        <dbReference type="Proteomes" id="UP000326678"/>
    </source>
</evidence>
<dbReference type="EMBL" id="CP045230">
    <property type="protein sequence ID" value="QFS52793.1"/>
    <property type="molecule type" value="Genomic_DNA"/>
</dbReference>
<dbReference type="SMART" id="SM00470">
    <property type="entry name" value="ParB"/>
    <property type="match status" value="1"/>
</dbReference>
<dbReference type="SUPFAM" id="SSF110849">
    <property type="entry name" value="ParB/Sulfiredoxin"/>
    <property type="match status" value="1"/>
</dbReference>
<dbReference type="PANTHER" id="PTHR33375">
    <property type="entry name" value="CHROMOSOME-PARTITIONING PROTEIN PARB-RELATED"/>
    <property type="match status" value="1"/>
</dbReference>
<feature type="domain" description="ParB-like N-terminal" evidence="1">
    <location>
        <begin position="26"/>
        <end position="127"/>
    </location>
</feature>